<evidence type="ECO:0000256" key="2">
    <source>
        <dbReference type="SAM" id="Phobius"/>
    </source>
</evidence>
<feature type="region of interest" description="Disordered" evidence="1">
    <location>
        <begin position="51"/>
        <end position="70"/>
    </location>
</feature>
<dbReference type="InterPro" id="IPR021134">
    <property type="entry name" value="Bestrophin-like"/>
</dbReference>
<dbReference type="Pfam" id="PF01062">
    <property type="entry name" value="Bestrophin"/>
    <property type="match status" value="1"/>
</dbReference>
<gene>
    <name evidence="3" type="ORF">ACHAXA_009602</name>
</gene>
<feature type="transmembrane region" description="Helical" evidence="2">
    <location>
        <begin position="157"/>
        <end position="178"/>
    </location>
</feature>
<dbReference type="AlphaFoldDB" id="A0ABD3RG94"/>
<reference evidence="3 4" key="1">
    <citation type="submission" date="2024-10" db="EMBL/GenBank/DDBJ databases">
        <title>Updated reference genomes for cyclostephanoid diatoms.</title>
        <authorList>
            <person name="Roberts W.R."/>
            <person name="Alverson A.J."/>
        </authorList>
    </citation>
    <scope>NUCLEOTIDE SEQUENCE [LARGE SCALE GENOMIC DNA]</scope>
    <source>
        <strain evidence="3 4">AJA228-03</strain>
    </source>
</reference>
<keyword evidence="2" id="KW-1133">Transmembrane helix</keyword>
<feature type="compositionally biased region" description="Polar residues" evidence="1">
    <location>
        <begin position="797"/>
        <end position="808"/>
    </location>
</feature>
<organism evidence="3 4">
    <name type="scientific">Cyclostephanos tholiformis</name>
    <dbReference type="NCBI Taxonomy" id="382380"/>
    <lineage>
        <taxon>Eukaryota</taxon>
        <taxon>Sar</taxon>
        <taxon>Stramenopiles</taxon>
        <taxon>Ochrophyta</taxon>
        <taxon>Bacillariophyta</taxon>
        <taxon>Coscinodiscophyceae</taxon>
        <taxon>Thalassiosirophycidae</taxon>
        <taxon>Stephanodiscales</taxon>
        <taxon>Stephanodiscaceae</taxon>
        <taxon>Cyclostephanos</taxon>
    </lineage>
</organism>
<evidence type="ECO:0000256" key="1">
    <source>
        <dbReference type="SAM" id="MobiDB-lite"/>
    </source>
</evidence>
<feature type="compositionally biased region" description="Acidic residues" evidence="1">
    <location>
        <begin position="815"/>
        <end position="824"/>
    </location>
</feature>
<name>A0ABD3RG94_9STRA</name>
<dbReference type="EMBL" id="JALLPB020000223">
    <property type="protein sequence ID" value="KAL3811984.1"/>
    <property type="molecule type" value="Genomic_DNA"/>
</dbReference>
<dbReference type="Proteomes" id="UP001530377">
    <property type="component" value="Unassembled WGS sequence"/>
</dbReference>
<protein>
    <submittedName>
        <fullName evidence="3">Uncharacterized protein</fullName>
    </submittedName>
</protein>
<keyword evidence="4" id="KW-1185">Reference proteome</keyword>
<evidence type="ECO:0000313" key="3">
    <source>
        <dbReference type="EMBL" id="KAL3811984.1"/>
    </source>
</evidence>
<feature type="region of interest" description="Disordered" evidence="1">
    <location>
        <begin position="789"/>
        <end position="824"/>
    </location>
</feature>
<accession>A0ABD3RG94</accession>
<keyword evidence="2" id="KW-0472">Membrane</keyword>
<evidence type="ECO:0000313" key="4">
    <source>
        <dbReference type="Proteomes" id="UP001530377"/>
    </source>
</evidence>
<feature type="transmembrane region" description="Helical" evidence="2">
    <location>
        <begin position="190"/>
        <end position="214"/>
    </location>
</feature>
<comment type="caution">
    <text evidence="3">The sequence shown here is derived from an EMBL/GenBank/DDBJ whole genome shotgun (WGS) entry which is preliminary data.</text>
</comment>
<proteinExistence type="predicted"/>
<keyword evidence="2" id="KW-0812">Transmembrane</keyword>
<sequence>MTSRRSGERVLDSLSEPMASMRPFALLCILLIFPLDHHRCDALSIAVRGGSMRSSSAPSKDSRSMRTQSRSRRNLNAIIAARTAMAQSLGLARTSTALHMVLSTPENIIEQVSTQKLLDALLDESVRTQSRHPVMLQFNPSRKWIWRQWRGTVFSETWKSCLTNMALAMSVVFLYRLYPSLRDMLQGFSILWGQLLSVTTFTLTFFLNQSYGLWRKCYDYSRRLQGRLNDLGMTLAAHATRTKPSSPDVPSTYTPQSRQALELVSRYVRVFNLLTYASFTRSHRPILTPRGMRRLVERGILTSREREVLSDAEVPATQRHNAVLLWLMRLFVEGRQAGLFEGGMGFEEQFLEKCHVIRAQYGAIGDELQGRMPLAYAHIVQVLLDVVLWMYPFMALSTGMAWYIGIVGTGLLTVFYQGLFDLAKQFLDPYDNENYGKGDDPLVIDTLIAETNAGSVRWLNSFQQQPWNRQSLVDGELSNLILPLRGYSVDYLAEKQAQEEWERQERELAIREKKRKEDERDRQKAEALLLEHVVNIENGTGTVLGEIRNGSAVLTPAGEVLVNSEVVGKVNSNMIFMQVSGGEVVTKTSLLSPGSFAVMKSNNVSVSNIESRTVLTATNAESPGQTSTFHYSEYALAAVDVPPLLDDTNKAPWSLPGSVPNFEESIADMNNNKTSARLPLFDVEYDENVSDDDIEDDDFFVPLQVEWFDEVGPDGKEYRLSQMLADEDWSVDDDGEVEDKAIGSLENDLQRVIPSKSMTYDEFAQMATEILEQVDEEIAETKKIMSVSPGRDAEYDVTSSENIRNPVSTARPMIVDDDSEPLYE</sequence>
<feature type="transmembrane region" description="Helical" evidence="2">
    <location>
        <begin position="400"/>
        <end position="420"/>
    </location>
</feature>